<dbReference type="InterPro" id="IPR006127">
    <property type="entry name" value="ZnuA-like"/>
</dbReference>
<evidence type="ECO:0000313" key="9">
    <source>
        <dbReference type="Proteomes" id="UP000478740"/>
    </source>
</evidence>
<dbReference type="InterPro" id="IPR050492">
    <property type="entry name" value="Bact_metal-bind_prot9"/>
</dbReference>
<dbReference type="Proteomes" id="UP000478740">
    <property type="component" value="Unassembled WGS sequence"/>
</dbReference>
<dbReference type="AlphaFoldDB" id="A0A6L6ISQ4"/>
<dbReference type="InterPro" id="IPR006129">
    <property type="entry name" value="AdhesinB"/>
</dbReference>
<dbReference type="PANTHER" id="PTHR42953:SF1">
    <property type="entry name" value="METAL-BINDING PROTEIN HI_0362-RELATED"/>
    <property type="match status" value="1"/>
</dbReference>
<gene>
    <name evidence="8" type="ORF">GL284_04480</name>
</gene>
<evidence type="ECO:0000313" key="8">
    <source>
        <dbReference type="EMBL" id="MTH63525.1"/>
    </source>
</evidence>
<accession>A0A6L6ISQ4</accession>
<keyword evidence="3 6" id="KW-0813">Transport</keyword>
<evidence type="ECO:0000256" key="1">
    <source>
        <dbReference type="ARBA" id="ARBA00004196"/>
    </source>
</evidence>
<comment type="subcellular location">
    <subcellularLocation>
        <location evidence="1">Cell envelope</location>
    </subcellularLocation>
</comment>
<protein>
    <submittedName>
        <fullName evidence="8">Metal ABC transporter substrate-binding protein</fullName>
    </submittedName>
</protein>
<dbReference type="GO" id="GO:0046872">
    <property type="term" value="F:metal ion binding"/>
    <property type="evidence" value="ECO:0007669"/>
    <property type="project" value="UniProtKB-KW"/>
</dbReference>
<dbReference type="Gene3D" id="3.40.50.1980">
    <property type="entry name" value="Nitrogenase molybdenum iron protein domain"/>
    <property type="match status" value="2"/>
</dbReference>
<dbReference type="Pfam" id="PF01297">
    <property type="entry name" value="ZnuA"/>
    <property type="match status" value="1"/>
</dbReference>
<organism evidence="8 9">
    <name type="scientific">Paracoccus shanxieyensis</name>
    <dbReference type="NCBI Taxonomy" id="2675752"/>
    <lineage>
        <taxon>Bacteria</taxon>
        <taxon>Pseudomonadati</taxon>
        <taxon>Pseudomonadota</taxon>
        <taxon>Alphaproteobacteria</taxon>
        <taxon>Rhodobacterales</taxon>
        <taxon>Paracoccaceae</taxon>
        <taxon>Paracoccus</taxon>
    </lineage>
</organism>
<evidence type="ECO:0000256" key="6">
    <source>
        <dbReference type="RuleBase" id="RU003512"/>
    </source>
</evidence>
<evidence type="ECO:0000256" key="4">
    <source>
        <dbReference type="ARBA" id="ARBA00022723"/>
    </source>
</evidence>
<dbReference type="GO" id="GO:0007155">
    <property type="term" value="P:cell adhesion"/>
    <property type="evidence" value="ECO:0007669"/>
    <property type="project" value="InterPro"/>
</dbReference>
<evidence type="ECO:0000256" key="5">
    <source>
        <dbReference type="ARBA" id="ARBA00022729"/>
    </source>
</evidence>
<keyword evidence="4" id="KW-0479">Metal-binding</keyword>
<dbReference type="PANTHER" id="PTHR42953">
    <property type="entry name" value="HIGH-AFFINITY ZINC UPTAKE SYSTEM PROTEIN ZNUA-RELATED"/>
    <property type="match status" value="1"/>
</dbReference>
<keyword evidence="9" id="KW-1185">Reference proteome</keyword>
<dbReference type="PRINTS" id="PR00690">
    <property type="entry name" value="ADHESNFAMILY"/>
</dbReference>
<sequence>MDRRSFLAAAVASLATPALAQGSRPKIATTFTILADMARNVAGDRAEVVSITKPGAEIHNYEPTPSDLIGVRDAQLILRNGLNLELWFEQFLRNLGDIPSATLAEGIQPMPISGGSYQGKPNPHAWMSLDSAMIYVDNIAAALSQLDPAGSGDYRANAGRYKGQIAQTIAPIRDRARALPEARRWLVTSEGAFSYLARDFGLNELYLWPINADAQGTPQQVRRVVDAIKQHQIPVVFSESTVSDRPARQIAAETGAAYGGVLYVDSLSETDGPVPTYLDLLRVTSETIVDGLSNG</sequence>
<dbReference type="InterPro" id="IPR006128">
    <property type="entry name" value="Lipoprotein_PsaA-like"/>
</dbReference>
<name>A0A6L6ISQ4_9RHOB</name>
<feature type="chain" id="PRO_5027088206" evidence="7">
    <location>
        <begin position="21"/>
        <end position="295"/>
    </location>
</feature>
<comment type="caution">
    <text evidence="8">The sequence shown here is derived from an EMBL/GenBank/DDBJ whole genome shotgun (WGS) entry which is preliminary data.</text>
</comment>
<comment type="similarity">
    <text evidence="2 6">Belongs to the bacterial solute-binding protein 9 family.</text>
</comment>
<evidence type="ECO:0000256" key="2">
    <source>
        <dbReference type="ARBA" id="ARBA00011028"/>
    </source>
</evidence>
<keyword evidence="5 7" id="KW-0732">Signal</keyword>
<dbReference type="CDD" id="cd01137">
    <property type="entry name" value="PsaA"/>
    <property type="match status" value="1"/>
</dbReference>
<dbReference type="GO" id="GO:0030001">
    <property type="term" value="P:metal ion transport"/>
    <property type="evidence" value="ECO:0007669"/>
    <property type="project" value="InterPro"/>
</dbReference>
<feature type="signal peptide" evidence="7">
    <location>
        <begin position="1"/>
        <end position="20"/>
    </location>
</feature>
<reference evidence="8 9" key="1">
    <citation type="submission" date="2019-11" db="EMBL/GenBank/DDBJ databases">
        <authorList>
            <person name="Dong K."/>
        </authorList>
    </citation>
    <scope>NUCLEOTIDE SEQUENCE [LARGE SCALE GENOMIC DNA]</scope>
    <source>
        <strain evidence="8 9">DK608</strain>
    </source>
</reference>
<evidence type="ECO:0000256" key="7">
    <source>
        <dbReference type="SAM" id="SignalP"/>
    </source>
</evidence>
<evidence type="ECO:0000256" key="3">
    <source>
        <dbReference type="ARBA" id="ARBA00022448"/>
    </source>
</evidence>
<dbReference type="SUPFAM" id="SSF53807">
    <property type="entry name" value="Helical backbone' metal receptor"/>
    <property type="match status" value="1"/>
</dbReference>
<proteinExistence type="inferred from homology"/>
<dbReference type="GO" id="GO:0030313">
    <property type="term" value="C:cell envelope"/>
    <property type="evidence" value="ECO:0007669"/>
    <property type="project" value="UniProtKB-SubCell"/>
</dbReference>
<dbReference type="EMBL" id="WMII01000003">
    <property type="protein sequence ID" value="MTH63525.1"/>
    <property type="molecule type" value="Genomic_DNA"/>
</dbReference>
<dbReference type="PRINTS" id="PR00691">
    <property type="entry name" value="ADHESINB"/>
</dbReference>